<keyword evidence="3" id="KW-1185">Reference proteome</keyword>
<dbReference type="GO" id="GO:0005829">
    <property type="term" value="C:cytosol"/>
    <property type="evidence" value="ECO:0007669"/>
    <property type="project" value="TreeGrafter"/>
</dbReference>
<accession>A0A1H6JBR7</accession>
<dbReference type="SUPFAM" id="SSF55298">
    <property type="entry name" value="YjgF-like"/>
    <property type="match status" value="1"/>
</dbReference>
<dbReference type="PROSITE" id="PS01094">
    <property type="entry name" value="UPF0076"/>
    <property type="match status" value="1"/>
</dbReference>
<dbReference type="PANTHER" id="PTHR11803:SF39">
    <property type="entry name" value="2-IMINOBUTANOATE_2-IMINOPROPANOATE DEAMINASE"/>
    <property type="match status" value="1"/>
</dbReference>
<dbReference type="GO" id="GO:0019239">
    <property type="term" value="F:deaminase activity"/>
    <property type="evidence" value="ECO:0007669"/>
    <property type="project" value="TreeGrafter"/>
</dbReference>
<sequence>MSKVIIRTSDAPAAIGTYSQAVKIGTTVYLSGQIPLLPATMQLISENFAEQTHQVFKNLAAVCDAAGGSLNDMVKVNIFLTDLGQFATVNEIMSQYFAEPYPARAAVQVSALPRASQIEIDGVMEVPSTH</sequence>
<dbReference type="InterPro" id="IPR035959">
    <property type="entry name" value="RutC-like_sf"/>
</dbReference>
<protein>
    <submittedName>
        <fullName evidence="2">Reactive intermediate/imine deaminase</fullName>
    </submittedName>
</protein>
<proteinExistence type="inferred from homology"/>
<evidence type="ECO:0000313" key="2">
    <source>
        <dbReference type="EMBL" id="SEH56442.1"/>
    </source>
</evidence>
<evidence type="ECO:0000313" key="3">
    <source>
        <dbReference type="Proteomes" id="UP000199371"/>
    </source>
</evidence>
<organism evidence="2 3">
    <name type="scientific">Rheinheimera pacifica</name>
    <dbReference type="NCBI Taxonomy" id="173990"/>
    <lineage>
        <taxon>Bacteria</taxon>
        <taxon>Pseudomonadati</taxon>
        <taxon>Pseudomonadota</taxon>
        <taxon>Gammaproteobacteria</taxon>
        <taxon>Chromatiales</taxon>
        <taxon>Chromatiaceae</taxon>
        <taxon>Rheinheimera</taxon>
    </lineage>
</organism>
<evidence type="ECO:0000256" key="1">
    <source>
        <dbReference type="ARBA" id="ARBA00010552"/>
    </source>
</evidence>
<dbReference type="CDD" id="cd00448">
    <property type="entry name" value="YjgF_YER057c_UK114_family"/>
    <property type="match status" value="1"/>
</dbReference>
<dbReference type="InterPro" id="IPR006056">
    <property type="entry name" value="RidA"/>
</dbReference>
<dbReference type="NCBIfam" id="TIGR00004">
    <property type="entry name" value="Rid family detoxifying hydrolase"/>
    <property type="match status" value="1"/>
</dbReference>
<dbReference type="FunFam" id="3.30.1330.40:FF:000001">
    <property type="entry name" value="L-PSP family endoribonuclease"/>
    <property type="match status" value="1"/>
</dbReference>
<dbReference type="OrthoDB" id="9803101at2"/>
<reference evidence="3" key="1">
    <citation type="submission" date="2016-10" db="EMBL/GenBank/DDBJ databases">
        <authorList>
            <person name="Varghese N."/>
            <person name="Submissions S."/>
        </authorList>
    </citation>
    <scope>NUCLEOTIDE SEQUENCE [LARGE SCALE GENOMIC DNA]</scope>
    <source>
        <strain evidence="3">DSM 17616</strain>
    </source>
</reference>
<gene>
    <name evidence="2" type="ORF">SAMN05660691_00172</name>
</gene>
<dbReference type="RefSeq" id="WP_092789198.1">
    <property type="nucleotide sequence ID" value="NZ_DASWWU010000014.1"/>
</dbReference>
<dbReference type="EMBL" id="FNXF01000001">
    <property type="protein sequence ID" value="SEH56442.1"/>
    <property type="molecule type" value="Genomic_DNA"/>
</dbReference>
<dbReference type="InterPro" id="IPR006175">
    <property type="entry name" value="YjgF/YER057c/UK114"/>
</dbReference>
<dbReference type="AlphaFoldDB" id="A0A1H6JBR7"/>
<dbReference type="Pfam" id="PF01042">
    <property type="entry name" value="Ribonuc_L-PSP"/>
    <property type="match status" value="1"/>
</dbReference>
<dbReference type="Proteomes" id="UP000199371">
    <property type="component" value="Unassembled WGS sequence"/>
</dbReference>
<name>A0A1H6JBR7_9GAMM</name>
<dbReference type="Gene3D" id="3.30.1330.40">
    <property type="entry name" value="RutC-like"/>
    <property type="match status" value="1"/>
</dbReference>
<dbReference type="PANTHER" id="PTHR11803">
    <property type="entry name" value="2-IMINOBUTANOATE/2-IMINOPROPANOATE DEAMINASE RIDA"/>
    <property type="match status" value="1"/>
</dbReference>
<dbReference type="InterPro" id="IPR019897">
    <property type="entry name" value="RidA_CS"/>
</dbReference>
<dbReference type="STRING" id="173990.SAMN05660691_00172"/>
<comment type="similarity">
    <text evidence="1">Belongs to the RutC family.</text>
</comment>